<dbReference type="PROSITE" id="PS00211">
    <property type="entry name" value="ABC_TRANSPORTER_1"/>
    <property type="match status" value="1"/>
</dbReference>
<dbReference type="InterPro" id="IPR003439">
    <property type="entry name" value="ABC_transporter-like_ATP-bd"/>
</dbReference>
<keyword evidence="4" id="KW-1003">Cell membrane</keyword>
<dbReference type="RefSeq" id="WP_188733594.1">
    <property type="nucleotide sequence ID" value="NZ_BMLW01000003.1"/>
</dbReference>
<evidence type="ECO:0000256" key="5">
    <source>
        <dbReference type="ARBA" id="ARBA00022741"/>
    </source>
</evidence>
<dbReference type="EMBL" id="BMLW01000003">
    <property type="protein sequence ID" value="GGP09243.1"/>
    <property type="molecule type" value="Genomic_DNA"/>
</dbReference>
<dbReference type="Proteomes" id="UP000641206">
    <property type="component" value="Unassembled WGS sequence"/>
</dbReference>
<proteinExistence type="inferred from homology"/>
<evidence type="ECO:0000256" key="7">
    <source>
        <dbReference type="ARBA" id="ARBA00023136"/>
    </source>
</evidence>
<evidence type="ECO:0000313" key="9">
    <source>
        <dbReference type="EMBL" id="GGP09243.1"/>
    </source>
</evidence>
<comment type="similarity">
    <text evidence="2">Belongs to the ABC transporter superfamily.</text>
</comment>
<dbReference type="InterPro" id="IPR027417">
    <property type="entry name" value="P-loop_NTPase"/>
</dbReference>
<dbReference type="NCBIfam" id="TIGR01727">
    <property type="entry name" value="oligo_HPY"/>
    <property type="match status" value="1"/>
</dbReference>
<protein>
    <submittedName>
        <fullName evidence="9">ABC transporter ATP-binding protein</fullName>
    </submittedName>
</protein>
<keyword evidence="10" id="KW-1185">Reference proteome</keyword>
<dbReference type="PANTHER" id="PTHR43297">
    <property type="entry name" value="OLIGOPEPTIDE TRANSPORT ATP-BINDING PROTEIN APPD"/>
    <property type="match status" value="1"/>
</dbReference>
<dbReference type="CDD" id="cd03257">
    <property type="entry name" value="ABC_NikE_OppD_transporters"/>
    <property type="match status" value="1"/>
</dbReference>
<dbReference type="PANTHER" id="PTHR43297:SF2">
    <property type="entry name" value="DIPEPTIDE TRANSPORT ATP-BINDING PROTEIN DPPD"/>
    <property type="match status" value="1"/>
</dbReference>
<gene>
    <name evidence="9" type="ORF">GCM10011346_12530</name>
</gene>
<dbReference type="InterPro" id="IPR017871">
    <property type="entry name" value="ABC_transporter-like_CS"/>
</dbReference>
<comment type="subcellular location">
    <subcellularLocation>
        <location evidence="1">Cell membrane</location>
        <topology evidence="1">Peripheral membrane protein</topology>
    </subcellularLocation>
</comment>
<dbReference type="InterPro" id="IPR013563">
    <property type="entry name" value="Oligopep_ABC_C"/>
</dbReference>
<comment type="caution">
    <text evidence="9">The sequence shown here is derived from an EMBL/GenBank/DDBJ whole genome shotgun (WGS) entry which is preliminary data.</text>
</comment>
<feature type="domain" description="ABC transporter" evidence="8">
    <location>
        <begin position="2"/>
        <end position="253"/>
    </location>
</feature>
<sequence length="339" mass="37766">MLEVKNLKTYIDTENGTVKAVDDVSFQIKAGETICIVGESGSGKSVLAHSVMQLNPSPPVFHPEGEIIFEGKNLLNVNEKELRRVRGKEISMIFQDPMSSLNPVFRVGDQLIEAIRSHEKVSKKAAKKRAFELLTDVGIPDPERRLHDYPHQFSGGMRQRVLIAIALAGRPKVLIADEPTTALDVTIQAQILELMRSIQKKYGTAIILITHDLGVVAQIADRVLVMYSGRIVEKGSVSDIFYRSTMPYTWSLLRSLPRIDSDASERLIPIQGQPSNLIERPKGCHFEPRCPFATKACLEIDPSLTKRGEGHWAACILSEEEFSKKKQELEVNAQKGVAK</sequence>
<dbReference type="Pfam" id="PF00005">
    <property type="entry name" value="ABC_tran"/>
    <property type="match status" value="1"/>
</dbReference>
<dbReference type="SMART" id="SM00382">
    <property type="entry name" value="AAA"/>
    <property type="match status" value="1"/>
</dbReference>
<evidence type="ECO:0000256" key="6">
    <source>
        <dbReference type="ARBA" id="ARBA00022840"/>
    </source>
</evidence>
<evidence type="ECO:0000313" key="10">
    <source>
        <dbReference type="Proteomes" id="UP000641206"/>
    </source>
</evidence>
<dbReference type="GO" id="GO:0005524">
    <property type="term" value="F:ATP binding"/>
    <property type="evidence" value="ECO:0007669"/>
    <property type="project" value="UniProtKB-KW"/>
</dbReference>
<keyword evidence="6 9" id="KW-0067">ATP-binding</keyword>
<keyword evidence="3" id="KW-0813">Transport</keyword>
<dbReference type="PROSITE" id="PS50893">
    <property type="entry name" value="ABC_TRANSPORTER_2"/>
    <property type="match status" value="1"/>
</dbReference>
<keyword evidence="5" id="KW-0547">Nucleotide-binding</keyword>
<accession>A0ABQ2NTN7</accession>
<evidence type="ECO:0000256" key="2">
    <source>
        <dbReference type="ARBA" id="ARBA00005417"/>
    </source>
</evidence>
<dbReference type="Gene3D" id="3.40.50.300">
    <property type="entry name" value="P-loop containing nucleotide triphosphate hydrolases"/>
    <property type="match status" value="1"/>
</dbReference>
<dbReference type="InterPro" id="IPR050388">
    <property type="entry name" value="ABC_Ni/Peptide_Import"/>
</dbReference>
<evidence type="ECO:0000256" key="1">
    <source>
        <dbReference type="ARBA" id="ARBA00004202"/>
    </source>
</evidence>
<reference evidence="10" key="1">
    <citation type="journal article" date="2019" name="Int. J. Syst. Evol. Microbiol.">
        <title>The Global Catalogue of Microorganisms (GCM) 10K type strain sequencing project: providing services to taxonomists for standard genome sequencing and annotation.</title>
        <authorList>
            <consortium name="The Broad Institute Genomics Platform"/>
            <consortium name="The Broad Institute Genome Sequencing Center for Infectious Disease"/>
            <person name="Wu L."/>
            <person name="Ma J."/>
        </authorList>
    </citation>
    <scope>NUCLEOTIDE SEQUENCE [LARGE SCALE GENOMIC DNA]</scope>
    <source>
        <strain evidence="10">CGMCC 1.7693</strain>
    </source>
</reference>
<organism evidence="9 10">
    <name type="scientific">Oceanobacillus neutriphilus</name>
    <dbReference type="NCBI Taxonomy" id="531815"/>
    <lineage>
        <taxon>Bacteria</taxon>
        <taxon>Bacillati</taxon>
        <taxon>Bacillota</taxon>
        <taxon>Bacilli</taxon>
        <taxon>Bacillales</taxon>
        <taxon>Bacillaceae</taxon>
        <taxon>Oceanobacillus</taxon>
    </lineage>
</organism>
<dbReference type="Pfam" id="PF08352">
    <property type="entry name" value="oligo_HPY"/>
    <property type="match status" value="1"/>
</dbReference>
<evidence type="ECO:0000259" key="8">
    <source>
        <dbReference type="PROSITE" id="PS50893"/>
    </source>
</evidence>
<dbReference type="InterPro" id="IPR003593">
    <property type="entry name" value="AAA+_ATPase"/>
</dbReference>
<name>A0ABQ2NTN7_9BACI</name>
<evidence type="ECO:0000256" key="3">
    <source>
        <dbReference type="ARBA" id="ARBA00022448"/>
    </source>
</evidence>
<evidence type="ECO:0000256" key="4">
    <source>
        <dbReference type="ARBA" id="ARBA00022475"/>
    </source>
</evidence>
<keyword evidence="7" id="KW-0472">Membrane</keyword>
<dbReference type="SUPFAM" id="SSF52540">
    <property type="entry name" value="P-loop containing nucleoside triphosphate hydrolases"/>
    <property type="match status" value="1"/>
</dbReference>